<dbReference type="Proteomes" id="UP000054481">
    <property type="component" value="Unassembled WGS sequence"/>
</dbReference>
<dbReference type="InterPro" id="IPR053187">
    <property type="entry name" value="Notoamide_regulator"/>
</dbReference>
<gene>
    <name evidence="1" type="ORF">HIM_11422</name>
</gene>
<name>A0A0F8A180_9HYPO</name>
<protein>
    <recommendedName>
        <fullName evidence="3">Transcription factor domain-containing protein</fullName>
    </recommendedName>
</protein>
<organism evidence="1 2">
    <name type="scientific">Hirsutella minnesotensis 3608</name>
    <dbReference type="NCBI Taxonomy" id="1043627"/>
    <lineage>
        <taxon>Eukaryota</taxon>
        <taxon>Fungi</taxon>
        <taxon>Dikarya</taxon>
        <taxon>Ascomycota</taxon>
        <taxon>Pezizomycotina</taxon>
        <taxon>Sordariomycetes</taxon>
        <taxon>Hypocreomycetidae</taxon>
        <taxon>Hypocreales</taxon>
        <taxon>Ophiocordycipitaceae</taxon>
        <taxon>Hirsutella</taxon>
    </lineage>
</organism>
<sequence length="512" mass="57498">MGSFEPESTPSSSARIAEDAPAPYCDNRLSRLRIVNWTTVPVSNEFAAGAISLYLETDQPILGLFDADLFVQDLVEPRSRFCSSLLVNALLYWACQAYASVNQHAIAFGHSFFVEADNLWSLEQKNDSLTTVSAAQFLGIGSVYYGKDGGLPYLSQGMKMAQRMKLLGVPDTITEQALTLEPQGEWLRAMSCTAWGVFNWATMRSFLFQEEDLSIRYPPTLPIPRFEKECSDLWEGDKRPTSQPKSRLSSTFPTLCEFWTITSSWVLAYYKHEHKLPIEGISLEYAKSVYQKLLSWSDELPAMLARGDQCTDHAATMHIWFHVSIISIFRPFSNPLAQRPVSLVTSRNHYPREIYTASLNQLKHMIRVFDCKYSSSSYGVLWHVALLHVANAMVADVNEPERLPYFMLCISCYQDLLRSYRVVHAVIKGLLSMAWGKGVISSSMAQSILQEVQRNGKGHTALDNIKSTFVADLDLALIDASAAQVETLAESFDAMSMLEDMTVGTDYVIARD</sequence>
<dbReference type="AlphaFoldDB" id="A0A0F8A180"/>
<accession>A0A0F8A180</accession>
<dbReference type="PANTHER" id="PTHR47256:SF1">
    <property type="entry name" value="ZN(II)2CYS6 TRANSCRIPTION FACTOR (EUROFUNG)"/>
    <property type="match status" value="1"/>
</dbReference>
<dbReference type="PANTHER" id="PTHR47256">
    <property type="entry name" value="ZN(II)2CYS6 TRANSCRIPTION FACTOR (EUROFUNG)-RELATED"/>
    <property type="match status" value="1"/>
</dbReference>
<evidence type="ECO:0000313" key="2">
    <source>
        <dbReference type="Proteomes" id="UP000054481"/>
    </source>
</evidence>
<proteinExistence type="predicted"/>
<dbReference type="CDD" id="cd12148">
    <property type="entry name" value="fungal_TF_MHR"/>
    <property type="match status" value="1"/>
</dbReference>
<dbReference type="EMBL" id="KQ030751">
    <property type="protein sequence ID" value="KJZ69189.1"/>
    <property type="molecule type" value="Genomic_DNA"/>
</dbReference>
<dbReference type="OrthoDB" id="10261408at2759"/>
<evidence type="ECO:0008006" key="3">
    <source>
        <dbReference type="Google" id="ProtNLM"/>
    </source>
</evidence>
<keyword evidence="2" id="KW-1185">Reference proteome</keyword>
<evidence type="ECO:0000313" key="1">
    <source>
        <dbReference type="EMBL" id="KJZ69189.1"/>
    </source>
</evidence>
<reference evidence="1 2" key="1">
    <citation type="journal article" date="2014" name="Genome Biol. Evol.">
        <title>Comparative genomics and transcriptomics analyses reveal divergent lifestyle features of nematode endoparasitic fungus Hirsutella minnesotensis.</title>
        <authorList>
            <person name="Lai Y."/>
            <person name="Liu K."/>
            <person name="Zhang X."/>
            <person name="Zhang X."/>
            <person name="Li K."/>
            <person name="Wang N."/>
            <person name="Shu C."/>
            <person name="Wu Y."/>
            <person name="Wang C."/>
            <person name="Bushley K.E."/>
            <person name="Xiang M."/>
            <person name="Liu X."/>
        </authorList>
    </citation>
    <scope>NUCLEOTIDE SEQUENCE [LARGE SCALE GENOMIC DNA]</scope>
    <source>
        <strain evidence="1 2">3608</strain>
    </source>
</reference>